<evidence type="ECO:0000256" key="3">
    <source>
        <dbReference type="ARBA" id="ARBA00022490"/>
    </source>
</evidence>
<reference evidence="8" key="2">
    <citation type="submission" date="2023-09" db="UniProtKB">
        <authorList>
            <consortium name="Ensembl"/>
        </authorList>
    </citation>
    <scope>IDENTIFICATION</scope>
</reference>
<evidence type="ECO:0000313" key="7">
    <source>
        <dbReference type="EMBL" id="JAV42927.1"/>
    </source>
</evidence>
<gene>
    <name evidence="7" type="primary">SERPINB3A</name>
    <name evidence="8 10" type="synonym">LOC109693405</name>
</gene>
<reference evidence="7" key="1">
    <citation type="journal article" date="2017" name="G3 (Bethesda)">
        <title>De Novo Genome and Transcriptome Assembly of the Canadian Beaver (Castor canadensis).</title>
        <authorList>
            <person name="Lok S."/>
            <person name="Paton T.A."/>
            <person name="Wang Z."/>
            <person name="Kaur G."/>
            <person name="Walker S."/>
            <person name="Yuen R.K."/>
            <person name="Sung W.W."/>
            <person name="Whitney J."/>
            <person name="Buchanan J.A."/>
            <person name="Trost B."/>
            <person name="Singh N."/>
            <person name="Apresto B."/>
            <person name="Chen N."/>
            <person name="Coole M."/>
            <person name="Dawson T.J."/>
            <person name="Ho K.Y."/>
            <person name="Hu Z."/>
            <person name="Pullenayegum S."/>
            <person name="Samler K."/>
            <person name="Shipstone A."/>
            <person name="Tsoi F."/>
            <person name="Wang T."/>
            <person name="Pereira S.L."/>
            <person name="Rostami P."/>
            <person name="Ryan C.A."/>
            <person name="Tong A.H."/>
            <person name="Ng K."/>
            <person name="Sundaravadanam Y."/>
            <person name="Simpson J.T."/>
            <person name="Lim B.K."/>
            <person name="Engstrom M.D."/>
            <person name="Dutton C.J."/>
            <person name="Kerr K.C."/>
            <person name="Franke M."/>
            <person name="Rapley W."/>
            <person name="Wintle R.F."/>
            <person name="Scherer S.W."/>
        </authorList>
    </citation>
    <scope>NUCLEOTIDE SEQUENCE</scope>
    <source>
        <strain evidence="7">Ward</strain>
        <tissue evidence="7">Leukocyte</tissue>
    </source>
</reference>
<dbReference type="Gene3D" id="2.30.39.10">
    <property type="entry name" value="Alpha-1-antitrypsin, domain 1"/>
    <property type="match status" value="1"/>
</dbReference>
<dbReference type="InterPro" id="IPR042185">
    <property type="entry name" value="Serpin_sf_2"/>
</dbReference>
<dbReference type="FunFam" id="2.30.39.10:FF:000071">
    <property type="entry name" value="Serpin B3"/>
    <property type="match status" value="1"/>
</dbReference>
<dbReference type="GO" id="GO:0005829">
    <property type="term" value="C:cytosol"/>
    <property type="evidence" value="ECO:0007669"/>
    <property type="project" value="UniProtKB-ARBA"/>
</dbReference>
<accession>A0A250YH19</accession>
<proteinExistence type="inferred from homology"/>
<dbReference type="KEGG" id="ccan:109693405"/>
<dbReference type="Pfam" id="PF00079">
    <property type="entry name" value="Serpin"/>
    <property type="match status" value="1"/>
</dbReference>
<dbReference type="RefSeq" id="XP_020030290.1">
    <property type="nucleotide sequence ID" value="XM_020174701.1"/>
</dbReference>
<evidence type="ECO:0000259" key="6">
    <source>
        <dbReference type="SMART" id="SM00093"/>
    </source>
</evidence>
<dbReference type="Ensembl" id="ENSCCNT00000037510.1">
    <property type="protein sequence ID" value="ENSCCNP00000029753.1"/>
    <property type="gene ID" value="ENSCCNG00000028519.1"/>
</dbReference>
<keyword evidence="5" id="KW-0722">Serine protease inhibitor</keyword>
<dbReference type="GO" id="GO:0002020">
    <property type="term" value="F:protease binding"/>
    <property type="evidence" value="ECO:0007669"/>
    <property type="project" value="UniProtKB-ARBA"/>
</dbReference>
<dbReference type="Gene3D" id="3.30.497.10">
    <property type="entry name" value="Antithrombin, subunit I, domain 2"/>
    <property type="match status" value="1"/>
</dbReference>
<evidence type="ECO:0000313" key="10">
    <source>
        <dbReference type="RefSeq" id="XP_020030290.1"/>
    </source>
</evidence>
<dbReference type="EMBL" id="GFFW01001861">
    <property type="protein sequence ID" value="JAV42927.1"/>
    <property type="molecule type" value="Transcribed_RNA"/>
</dbReference>
<evidence type="ECO:0000256" key="2">
    <source>
        <dbReference type="ARBA" id="ARBA00006426"/>
    </source>
</evidence>
<evidence type="ECO:0000256" key="1">
    <source>
        <dbReference type="ARBA" id="ARBA00004496"/>
    </source>
</evidence>
<evidence type="ECO:0000313" key="9">
    <source>
        <dbReference type="Proteomes" id="UP001732720"/>
    </source>
</evidence>
<reference evidence="10" key="3">
    <citation type="submission" date="2025-04" db="UniProtKB">
        <authorList>
            <consortium name="RefSeq"/>
        </authorList>
    </citation>
    <scope>IDENTIFICATION</scope>
    <source>
        <tissue evidence="10">Leukocyte</tissue>
    </source>
</reference>
<evidence type="ECO:0000313" key="8">
    <source>
        <dbReference type="Ensembl" id="ENSCCNP00000029753.1"/>
    </source>
</evidence>
<dbReference type="GeneID" id="109693405"/>
<name>A0A250YH19_CASCN</name>
<comment type="similarity">
    <text evidence="2">Belongs to the serpin family. Ov-serpin subfamily.</text>
</comment>
<dbReference type="PANTHER" id="PTHR11461">
    <property type="entry name" value="SERINE PROTEASE INHIBITOR, SERPIN"/>
    <property type="match status" value="1"/>
</dbReference>
<dbReference type="PANTHER" id="PTHR11461:SF186">
    <property type="entry name" value="SERPIN B4"/>
    <property type="match status" value="1"/>
</dbReference>
<sequence length="390" mass="44668">MNSLSEANTKFMLDLFQQLKKPEKNFFCSPLSISSALSMLLLGAQGNTGREIEKVLHISENTKQTTKRATSSQVEKSGNVHHQFQKLMTELNKPTDAYEMKIANGLFGEKTFQFLQEYVENTKKFYLANVEPVDFLEAAEESRKKINSWVEKQTNEKIKDLFPKDSFNNSIVLVLVNAIYFKGLWDQQFKKEYTEEMKFWLNKKISKPVQMMSQTNHFKFAFLEDVQAKILEIPYKGKDLSMTVLLPNEVDGLQKLEDKLTAEKLIEWTNSQNMHLRKVDLNLPRFKMEEGFDLKEALEHMGMVDAFSQHADLSGISDKKSLTVSKVLHKSFVEVTEEGTEAAAASGIVTGFTSSAPQTKEKFCCDHPFIFFIKENKTNTILFFGRLSTP</sequence>
<dbReference type="SMART" id="SM00093">
    <property type="entry name" value="SERPIN"/>
    <property type="match status" value="1"/>
</dbReference>
<dbReference type="InterPro" id="IPR036186">
    <property type="entry name" value="Serpin_sf"/>
</dbReference>
<dbReference type="InterPro" id="IPR042178">
    <property type="entry name" value="Serpin_sf_1"/>
</dbReference>
<dbReference type="OrthoDB" id="671595at2759"/>
<dbReference type="Proteomes" id="UP001732720">
    <property type="component" value="Chromosome 4"/>
</dbReference>
<dbReference type="GO" id="GO:0004867">
    <property type="term" value="F:serine-type endopeptidase inhibitor activity"/>
    <property type="evidence" value="ECO:0007669"/>
    <property type="project" value="UniProtKB-KW"/>
</dbReference>
<keyword evidence="9" id="KW-1185">Reference proteome</keyword>
<dbReference type="GO" id="GO:0005615">
    <property type="term" value="C:extracellular space"/>
    <property type="evidence" value="ECO:0007669"/>
    <property type="project" value="InterPro"/>
</dbReference>
<dbReference type="FunFam" id="3.30.497.10:FF:000004">
    <property type="entry name" value="Serpin family B member 1"/>
    <property type="match status" value="1"/>
</dbReference>
<protein>
    <submittedName>
        <fullName evidence="7">Serine peptidase inhibitor, clade B, member 3A</fullName>
    </submittedName>
    <submittedName>
        <fullName evidence="10">Serpin B4-like</fullName>
    </submittedName>
</protein>
<evidence type="ECO:0000256" key="4">
    <source>
        <dbReference type="ARBA" id="ARBA00022690"/>
    </source>
</evidence>
<dbReference type="InterPro" id="IPR000215">
    <property type="entry name" value="Serpin_fam"/>
</dbReference>
<feature type="domain" description="Serpin" evidence="6">
    <location>
        <begin position="13"/>
        <end position="390"/>
    </location>
</feature>
<keyword evidence="4" id="KW-0646">Protease inhibitor</keyword>
<dbReference type="AlphaFoldDB" id="A0A250YH19"/>
<dbReference type="SUPFAM" id="SSF56574">
    <property type="entry name" value="Serpins"/>
    <property type="match status" value="1"/>
</dbReference>
<organism evidence="7">
    <name type="scientific">Castor canadensis</name>
    <name type="common">American beaver</name>
    <dbReference type="NCBI Taxonomy" id="51338"/>
    <lineage>
        <taxon>Eukaryota</taxon>
        <taxon>Metazoa</taxon>
        <taxon>Chordata</taxon>
        <taxon>Craniata</taxon>
        <taxon>Vertebrata</taxon>
        <taxon>Euteleostomi</taxon>
        <taxon>Mammalia</taxon>
        <taxon>Eutheria</taxon>
        <taxon>Euarchontoglires</taxon>
        <taxon>Glires</taxon>
        <taxon>Rodentia</taxon>
        <taxon>Castorimorpha</taxon>
        <taxon>Castoridae</taxon>
        <taxon>Castor</taxon>
    </lineage>
</organism>
<dbReference type="InterPro" id="IPR023796">
    <property type="entry name" value="Serpin_dom"/>
</dbReference>
<evidence type="ECO:0000256" key="5">
    <source>
        <dbReference type="ARBA" id="ARBA00022900"/>
    </source>
</evidence>
<comment type="subcellular location">
    <subcellularLocation>
        <location evidence="1">Cytoplasm</location>
    </subcellularLocation>
</comment>
<keyword evidence="3" id="KW-0963">Cytoplasm</keyword>